<dbReference type="CDD" id="cd07344">
    <property type="entry name" value="M48_yhfN_like"/>
    <property type="match status" value="1"/>
</dbReference>
<dbReference type="EMBL" id="JAGKSB010000021">
    <property type="protein sequence ID" value="MBP3944510.1"/>
    <property type="molecule type" value="Genomic_DNA"/>
</dbReference>
<evidence type="ECO:0000259" key="1">
    <source>
        <dbReference type="Pfam" id="PF01863"/>
    </source>
</evidence>
<proteinExistence type="predicted"/>
<dbReference type="InterPro" id="IPR053136">
    <property type="entry name" value="UTP_pyrophosphatase-like"/>
</dbReference>
<reference evidence="2" key="1">
    <citation type="submission" date="2021-03" db="EMBL/GenBank/DDBJ databases">
        <authorList>
            <person name="Lu T."/>
            <person name="Wang Q."/>
            <person name="Han X."/>
        </authorList>
    </citation>
    <scope>NUCLEOTIDE SEQUENCE</scope>
    <source>
        <strain evidence="2">WQ 2009</strain>
    </source>
</reference>
<dbReference type="Pfam" id="PF01863">
    <property type="entry name" value="YgjP-like"/>
    <property type="match status" value="1"/>
</dbReference>
<feature type="domain" description="YgjP-like metallopeptidase" evidence="1">
    <location>
        <begin position="23"/>
        <end position="226"/>
    </location>
</feature>
<dbReference type="PANTHER" id="PTHR30399">
    <property type="entry name" value="UNCHARACTERIZED PROTEIN YGJP"/>
    <property type="match status" value="1"/>
</dbReference>
<dbReference type="RefSeq" id="WP_353548024.1">
    <property type="nucleotide sequence ID" value="NZ_JAGKSB010000021.1"/>
</dbReference>
<name>A0A8T4HBM4_9SPHI</name>
<gene>
    <name evidence="2" type="ORF">J5U18_13280</name>
</gene>
<comment type="caution">
    <text evidence="2">The sequence shown here is derived from an EMBL/GenBank/DDBJ whole genome shotgun (WGS) entry which is preliminary data.</text>
</comment>
<dbReference type="Proteomes" id="UP000679691">
    <property type="component" value="Unassembled WGS sequence"/>
</dbReference>
<dbReference type="InterPro" id="IPR002725">
    <property type="entry name" value="YgjP-like_metallopeptidase"/>
</dbReference>
<dbReference type="PANTHER" id="PTHR30399:SF1">
    <property type="entry name" value="UTP PYROPHOSPHATASE"/>
    <property type="match status" value="1"/>
</dbReference>
<keyword evidence="3" id="KW-1185">Reference proteome</keyword>
<accession>A0A8T4HBM4</accession>
<dbReference type="AlphaFoldDB" id="A0A8T4HBM4"/>
<organism evidence="2 3">
    <name type="scientific">Rhinopithecimicrobium faecis</name>
    <dbReference type="NCBI Taxonomy" id="2820698"/>
    <lineage>
        <taxon>Bacteria</taxon>
        <taxon>Pseudomonadati</taxon>
        <taxon>Bacteroidota</taxon>
        <taxon>Sphingobacteriia</taxon>
        <taxon>Sphingobacteriales</taxon>
        <taxon>Sphingobacteriaceae</taxon>
        <taxon>Rhinopithecimicrobium</taxon>
    </lineage>
</organism>
<sequence length="231" mass="27439">MERIKIGDVEVEVTFKDIKNLHLSVHPPLGKVTISSPEFYSLEKVRIYAATKLSWIKKEQRKFRNQDRELPRDYINQESHFFLGTRYLLSLQESKRNSVSIKGRKLVVATTNPSDSVLTEKLVYAFYRKELRRQLQQMLLKHAEIMEVKIVAFKIRSMKTKWGSCAVDNSRLWFNIELAKKPLECIEYVVVHELVHLLERHHNKRFVLLMDQYFPSWRTQKKLLNELPLQA</sequence>
<dbReference type="Gene3D" id="3.30.2010.10">
    <property type="entry name" value="Metalloproteases ('zincins'), catalytic domain"/>
    <property type="match status" value="1"/>
</dbReference>
<evidence type="ECO:0000313" key="3">
    <source>
        <dbReference type="Proteomes" id="UP000679691"/>
    </source>
</evidence>
<evidence type="ECO:0000313" key="2">
    <source>
        <dbReference type="EMBL" id="MBP3944510.1"/>
    </source>
</evidence>
<protein>
    <submittedName>
        <fullName evidence="2">M48 family metallopeptidase</fullName>
    </submittedName>
</protein>